<dbReference type="AlphaFoldDB" id="A0AAV2RE02"/>
<feature type="transmembrane region" description="Helical" evidence="5">
    <location>
        <begin position="453"/>
        <end position="472"/>
    </location>
</feature>
<evidence type="ECO:0000313" key="7">
    <source>
        <dbReference type="EMBL" id="CAL4121574.1"/>
    </source>
</evidence>
<comment type="subcellular location">
    <subcellularLocation>
        <location evidence="1">Membrane</location>
        <topology evidence="1">Multi-pass membrane protein</topology>
    </subcellularLocation>
</comment>
<feature type="transmembrane region" description="Helical" evidence="5">
    <location>
        <begin position="160"/>
        <end position="186"/>
    </location>
</feature>
<evidence type="ECO:0000256" key="3">
    <source>
        <dbReference type="ARBA" id="ARBA00022989"/>
    </source>
</evidence>
<feature type="transmembrane region" description="Helical" evidence="5">
    <location>
        <begin position="335"/>
        <end position="354"/>
    </location>
</feature>
<dbReference type="InterPro" id="IPR005828">
    <property type="entry name" value="MFS_sugar_transport-like"/>
</dbReference>
<keyword evidence="3 5" id="KW-1133">Transmembrane helix</keyword>
<proteinExistence type="predicted"/>
<protein>
    <recommendedName>
        <fullName evidence="6">Major facilitator superfamily (MFS) profile domain-containing protein</fullName>
    </recommendedName>
</protein>
<feature type="domain" description="Major facilitator superfamily (MFS) profile" evidence="6">
    <location>
        <begin position="77"/>
        <end position="505"/>
    </location>
</feature>
<feature type="transmembrane region" description="Helical" evidence="5">
    <location>
        <begin position="207"/>
        <end position="230"/>
    </location>
</feature>
<feature type="transmembrane region" description="Helical" evidence="5">
    <location>
        <begin position="396"/>
        <end position="414"/>
    </location>
</feature>
<organism evidence="7 8">
    <name type="scientific">Meganyctiphanes norvegica</name>
    <name type="common">Northern krill</name>
    <name type="synonym">Thysanopoda norvegica</name>
    <dbReference type="NCBI Taxonomy" id="48144"/>
    <lineage>
        <taxon>Eukaryota</taxon>
        <taxon>Metazoa</taxon>
        <taxon>Ecdysozoa</taxon>
        <taxon>Arthropoda</taxon>
        <taxon>Crustacea</taxon>
        <taxon>Multicrustacea</taxon>
        <taxon>Malacostraca</taxon>
        <taxon>Eumalacostraca</taxon>
        <taxon>Eucarida</taxon>
        <taxon>Euphausiacea</taxon>
        <taxon>Euphausiidae</taxon>
        <taxon>Meganyctiphanes</taxon>
    </lineage>
</organism>
<dbReference type="Gene3D" id="1.20.1250.20">
    <property type="entry name" value="MFS general substrate transporter like domains"/>
    <property type="match status" value="1"/>
</dbReference>
<dbReference type="EMBL" id="CAXKWB010018969">
    <property type="protein sequence ID" value="CAL4121574.1"/>
    <property type="molecule type" value="Genomic_DNA"/>
</dbReference>
<feature type="transmembrane region" description="Helical" evidence="5">
    <location>
        <begin position="478"/>
        <end position="498"/>
    </location>
</feature>
<feature type="transmembrane region" description="Helical" evidence="5">
    <location>
        <begin position="420"/>
        <end position="441"/>
    </location>
</feature>
<dbReference type="Proteomes" id="UP001497623">
    <property type="component" value="Unassembled WGS sequence"/>
</dbReference>
<evidence type="ECO:0000256" key="5">
    <source>
        <dbReference type="SAM" id="Phobius"/>
    </source>
</evidence>
<dbReference type="InterPro" id="IPR036259">
    <property type="entry name" value="MFS_trans_sf"/>
</dbReference>
<keyword evidence="4 5" id="KW-0472">Membrane</keyword>
<dbReference type="PANTHER" id="PTHR24064">
    <property type="entry name" value="SOLUTE CARRIER FAMILY 22 MEMBER"/>
    <property type="match status" value="1"/>
</dbReference>
<accession>A0AAV2RE02</accession>
<gene>
    <name evidence="7" type="ORF">MNOR_LOCUS22483</name>
</gene>
<dbReference type="GO" id="GO:0016020">
    <property type="term" value="C:membrane"/>
    <property type="evidence" value="ECO:0007669"/>
    <property type="project" value="UniProtKB-SubCell"/>
</dbReference>
<name>A0AAV2RE02_MEGNR</name>
<feature type="transmembrane region" description="Helical" evidence="5">
    <location>
        <begin position="18"/>
        <end position="38"/>
    </location>
</feature>
<evidence type="ECO:0000256" key="4">
    <source>
        <dbReference type="ARBA" id="ARBA00023136"/>
    </source>
</evidence>
<feature type="transmembrane region" description="Helical" evidence="5">
    <location>
        <begin position="236"/>
        <end position="255"/>
    </location>
</feature>
<keyword evidence="2 5" id="KW-0812">Transmembrane</keyword>
<feature type="transmembrane region" description="Helical" evidence="5">
    <location>
        <begin position="121"/>
        <end position="140"/>
    </location>
</feature>
<evidence type="ECO:0000256" key="2">
    <source>
        <dbReference type="ARBA" id="ARBA00022692"/>
    </source>
</evidence>
<dbReference type="GO" id="GO:0022857">
    <property type="term" value="F:transmembrane transporter activity"/>
    <property type="evidence" value="ECO:0007669"/>
    <property type="project" value="InterPro"/>
</dbReference>
<dbReference type="Pfam" id="PF00083">
    <property type="entry name" value="Sugar_tr"/>
    <property type="match status" value="1"/>
</dbReference>
<dbReference type="InterPro" id="IPR020846">
    <property type="entry name" value="MFS_dom"/>
</dbReference>
<feature type="transmembrane region" description="Helical" evidence="5">
    <location>
        <begin position="366"/>
        <end position="387"/>
    </location>
</feature>
<evidence type="ECO:0000259" key="6">
    <source>
        <dbReference type="PROSITE" id="PS50850"/>
    </source>
</evidence>
<evidence type="ECO:0000313" key="8">
    <source>
        <dbReference type="Proteomes" id="UP001497623"/>
    </source>
</evidence>
<reference evidence="7 8" key="1">
    <citation type="submission" date="2024-05" db="EMBL/GenBank/DDBJ databases">
        <authorList>
            <person name="Wallberg A."/>
        </authorList>
    </citation>
    <scope>NUCLEOTIDE SEQUENCE [LARGE SCALE GENOMIC DNA]</scope>
</reference>
<evidence type="ECO:0000256" key="1">
    <source>
        <dbReference type="ARBA" id="ARBA00004141"/>
    </source>
</evidence>
<comment type="caution">
    <text evidence="7">The sequence shown here is derived from an EMBL/GenBank/DDBJ whole genome shotgun (WGS) entry which is preliminary data.</text>
</comment>
<keyword evidence="8" id="KW-1185">Reference proteome</keyword>
<sequence length="533" mass="59920">MDDALEKVGFGLWQVPPILTLSMIQGFAAVGFISSVFVNKSPNIDININSSLLNNKESDIMDSNLDMLSSDIYDNVTQIQPYETGYLMYYNRLTYLEKWTVDSTIASEFNIQGDRAWLSPLYQMGFVIGVILGDLIGAVSHLSDTYGRVFTIRIATVGSIIGQLVISFMPYFSGIIICRIVAGLSYSVIYGSAFNLVMETTPMKYRALVSTLIALPYYISAILLGVSAYFIRNWRVLHLLNSVYVIILSVSVVFLKNSPHWLLQKRRVTLATGVIEWAYECNNKNAPPLEMNFYPNNKEISQYGTSRRRLSWTEQKVMEVSETTTSLFKTKNMRVVSIVHPMLFTLIGFIYYGIALNANNFTDNPYLYVIVIEVMEMVPSLLGGFILNKFGNINSITILSMIAGICMFSIMIFNYVILDWVLLVVAEMSVGLIYLVCWMLSSELFPTSLRSTGFGMCSFACHFGSLIASYIFDSVARTFPMVPSLISVILCIVSACLVRFLPETHGSPLCENINDVEKREIKLYSIPCHNKAE</sequence>
<dbReference type="PROSITE" id="PS50850">
    <property type="entry name" value="MFS"/>
    <property type="match status" value="1"/>
</dbReference>
<dbReference type="SUPFAM" id="SSF103473">
    <property type="entry name" value="MFS general substrate transporter"/>
    <property type="match status" value="1"/>
</dbReference>